<proteinExistence type="predicted"/>
<sequence length="67" mass="7630">VIQDLLLLSHELSMPHTPLSRISSPSGVPTGKQRFLRRRTHVIKKEMGVEVNKMRVQSGRHNGCKRT</sequence>
<reference evidence="1 2" key="1">
    <citation type="submission" date="2021-06" db="EMBL/GenBank/DDBJ databases">
        <authorList>
            <person name="Palmer J.M."/>
        </authorList>
    </citation>
    <scope>NUCLEOTIDE SEQUENCE [LARGE SCALE GENOMIC DNA]</scope>
    <source>
        <strain evidence="1 2">GA_2019</strain>
        <tissue evidence="1">Muscle</tissue>
    </source>
</reference>
<gene>
    <name evidence="1" type="ORF">GOODEAATRI_034646</name>
</gene>
<organism evidence="1 2">
    <name type="scientific">Goodea atripinnis</name>
    <dbReference type="NCBI Taxonomy" id="208336"/>
    <lineage>
        <taxon>Eukaryota</taxon>
        <taxon>Metazoa</taxon>
        <taxon>Chordata</taxon>
        <taxon>Craniata</taxon>
        <taxon>Vertebrata</taxon>
        <taxon>Euteleostomi</taxon>
        <taxon>Actinopterygii</taxon>
        <taxon>Neopterygii</taxon>
        <taxon>Teleostei</taxon>
        <taxon>Neoteleostei</taxon>
        <taxon>Acanthomorphata</taxon>
        <taxon>Ovalentaria</taxon>
        <taxon>Atherinomorphae</taxon>
        <taxon>Cyprinodontiformes</taxon>
        <taxon>Goodeidae</taxon>
        <taxon>Goodea</taxon>
    </lineage>
</organism>
<dbReference type="Proteomes" id="UP001476798">
    <property type="component" value="Unassembled WGS sequence"/>
</dbReference>
<comment type="caution">
    <text evidence="1">The sequence shown here is derived from an EMBL/GenBank/DDBJ whole genome shotgun (WGS) entry which is preliminary data.</text>
</comment>
<accession>A0ABV0N6M9</accession>
<dbReference type="EMBL" id="JAHRIO010029728">
    <property type="protein sequence ID" value="MEQ2167028.1"/>
    <property type="molecule type" value="Genomic_DNA"/>
</dbReference>
<name>A0ABV0N6M9_9TELE</name>
<evidence type="ECO:0000313" key="1">
    <source>
        <dbReference type="EMBL" id="MEQ2167028.1"/>
    </source>
</evidence>
<feature type="non-terminal residue" evidence="1">
    <location>
        <position position="1"/>
    </location>
</feature>
<protein>
    <submittedName>
        <fullName evidence="1">Uncharacterized protein</fullName>
    </submittedName>
</protein>
<evidence type="ECO:0000313" key="2">
    <source>
        <dbReference type="Proteomes" id="UP001476798"/>
    </source>
</evidence>
<keyword evidence="2" id="KW-1185">Reference proteome</keyword>